<reference evidence="2" key="1">
    <citation type="journal article" date="2019" name="Int. J. Syst. Evol. Microbiol.">
        <title>The Global Catalogue of Microorganisms (GCM) 10K type strain sequencing project: providing services to taxonomists for standard genome sequencing and annotation.</title>
        <authorList>
            <consortium name="The Broad Institute Genomics Platform"/>
            <consortium name="The Broad Institute Genome Sequencing Center for Infectious Disease"/>
            <person name="Wu L."/>
            <person name="Ma J."/>
        </authorList>
    </citation>
    <scope>NUCLEOTIDE SEQUENCE [LARGE SCALE GENOMIC DNA]</scope>
    <source>
        <strain evidence="2">ICMP 6774ER</strain>
    </source>
</reference>
<accession>A0ABW4TDZ8</accession>
<gene>
    <name evidence="1" type="ORF">ACFSKW_49795</name>
</gene>
<feature type="non-terminal residue" evidence="1">
    <location>
        <position position="1"/>
    </location>
</feature>
<dbReference type="RefSeq" id="WP_379582003.1">
    <property type="nucleotide sequence ID" value="NZ_JBHUFV010000084.1"/>
</dbReference>
<name>A0ABW4TDZ8_9ACTN</name>
<proteinExistence type="predicted"/>
<protein>
    <submittedName>
        <fullName evidence="1">Uncharacterized protein</fullName>
    </submittedName>
</protein>
<comment type="caution">
    <text evidence="1">The sequence shown here is derived from an EMBL/GenBank/DDBJ whole genome shotgun (WGS) entry which is preliminary data.</text>
</comment>
<evidence type="ECO:0000313" key="1">
    <source>
        <dbReference type="EMBL" id="MFD1939583.1"/>
    </source>
</evidence>
<keyword evidence="2" id="KW-1185">Reference proteome</keyword>
<sequence length="82" mass="9003">VSSGDSVTRLWPAASRWNGLSQERVRAGRTTRRMLVACSSAIGTHEHPPTFSDILNATKLNRVIQLNPLKHSPVLGLLTFNP</sequence>
<organism evidence="1 2">
    <name type="scientific">Nonomuraea mangrovi</name>
    <dbReference type="NCBI Taxonomy" id="2316207"/>
    <lineage>
        <taxon>Bacteria</taxon>
        <taxon>Bacillati</taxon>
        <taxon>Actinomycetota</taxon>
        <taxon>Actinomycetes</taxon>
        <taxon>Streptosporangiales</taxon>
        <taxon>Streptosporangiaceae</taxon>
        <taxon>Nonomuraea</taxon>
    </lineage>
</organism>
<dbReference type="EMBL" id="JBHUFV010000084">
    <property type="protein sequence ID" value="MFD1939583.1"/>
    <property type="molecule type" value="Genomic_DNA"/>
</dbReference>
<dbReference type="Proteomes" id="UP001597368">
    <property type="component" value="Unassembled WGS sequence"/>
</dbReference>
<evidence type="ECO:0000313" key="2">
    <source>
        <dbReference type="Proteomes" id="UP001597368"/>
    </source>
</evidence>